<dbReference type="EMBL" id="MN740809">
    <property type="protein sequence ID" value="QHU12766.1"/>
    <property type="molecule type" value="Genomic_DNA"/>
</dbReference>
<reference evidence="1" key="1">
    <citation type="journal article" date="2020" name="Nature">
        <title>Giant virus diversity and host interactions through global metagenomics.</title>
        <authorList>
            <person name="Schulz F."/>
            <person name="Roux S."/>
            <person name="Paez-Espino D."/>
            <person name="Jungbluth S."/>
            <person name="Walsh D.A."/>
            <person name="Denef V.J."/>
            <person name="McMahon K.D."/>
            <person name="Konstantinidis K.T."/>
            <person name="Eloe-Fadrosh E.A."/>
            <person name="Kyrpides N.C."/>
            <person name="Woyke T."/>
        </authorList>
    </citation>
    <scope>NUCLEOTIDE SEQUENCE</scope>
    <source>
        <strain evidence="1">GVMAG-S-1101172-89</strain>
    </source>
</reference>
<proteinExistence type="predicted"/>
<dbReference type="AlphaFoldDB" id="A0A6C0K6R3"/>
<protein>
    <submittedName>
        <fullName evidence="1">Uncharacterized protein</fullName>
    </submittedName>
</protein>
<evidence type="ECO:0000313" key="1">
    <source>
        <dbReference type="EMBL" id="QHU12766.1"/>
    </source>
</evidence>
<accession>A0A6C0K6R3</accession>
<sequence>MEFESPIKEGPTTFIIPINTTKQLDLRYPSKLSKSISLPSCELIDFKKYIADIAIIFEEYSLKWFNKTVFPLTFINEVLHKWNTNNYIAPPELPPEYIDYIFYIYQIWCPVKIIVNLNKITIEWDLIKSSHGELDISGNIAAGHSKDETIKKSEEVPYSKNQILMVLKRTPRSEYHRKIRKARIILAATKLRLDTLMIEYIEKYGNLDNTSDSDSILSFDLEDK</sequence>
<organism evidence="1">
    <name type="scientific">viral metagenome</name>
    <dbReference type="NCBI Taxonomy" id="1070528"/>
    <lineage>
        <taxon>unclassified sequences</taxon>
        <taxon>metagenomes</taxon>
        <taxon>organismal metagenomes</taxon>
    </lineage>
</organism>
<name>A0A6C0K6R3_9ZZZZ</name>